<organism evidence="4 5">
    <name type="scientific">Cylindrobasidium torrendii FP15055 ss-10</name>
    <dbReference type="NCBI Taxonomy" id="1314674"/>
    <lineage>
        <taxon>Eukaryota</taxon>
        <taxon>Fungi</taxon>
        <taxon>Dikarya</taxon>
        <taxon>Basidiomycota</taxon>
        <taxon>Agaricomycotina</taxon>
        <taxon>Agaricomycetes</taxon>
        <taxon>Agaricomycetidae</taxon>
        <taxon>Agaricales</taxon>
        <taxon>Marasmiineae</taxon>
        <taxon>Physalacriaceae</taxon>
        <taxon>Cylindrobasidium</taxon>
    </lineage>
</organism>
<keyword evidence="1" id="KW-0479">Metal-binding</keyword>
<dbReference type="PROSITE" id="PS50157">
    <property type="entry name" value="ZINC_FINGER_C2H2_2"/>
    <property type="match status" value="1"/>
</dbReference>
<evidence type="ECO:0000256" key="1">
    <source>
        <dbReference type="PROSITE-ProRule" id="PRU00042"/>
    </source>
</evidence>
<dbReference type="InterPro" id="IPR013087">
    <property type="entry name" value="Znf_C2H2_type"/>
</dbReference>
<keyword evidence="1" id="KW-0862">Zinc</keyword>
<feature type="region of interest" description="Disordered" evidence="2">
    <location>
        <begin position="39"/>
        <end position="135"/>
    </location>
</feature>
<evidence type="ECO:0000256" key="2">
    <source>
        <dbReference type="SAM" id="MobiDB-lite"/>
    </source>
</evidence>
<feature type="region of interest" description="Disordered" evidence="2">
    <location>
        <begin position="1"/>
        <end position="26"/>
    </location>
</feature>
<dbReference type="InterPro" id="IPR036236">
    <property type="entry name" value="Znf_C2H2_sf"/>
</dbReference>
<evidence type="ECO:0000313" key="5">
    <source>
        <dbReference type="Proteomes" id="UP000054007"/>
    </source>
</evidence>
<sequence length="275" mass="30835">MDLRRIMTDEPGADGPSANYHDDPSAFYDTDYTSEYATQSEKVPHAMILKPARFDPEESVSNGQMRRPSPTTPSTPKAEFSELQFHRANSEPFDDGDLDPPRPSVKFYRNTSAQHSVSAHSRTCTPPERNDTPEAAPTQDWMECVESHGGKKFTCHWDICGYTAGRQLVKRHVESVHLHLRPHTCPHCPASFPQKANLAVHISCQHEKTRPFKCNDPKVVGGDPTCTRDFNDRAALHRHKIAAHGYVPKATKRSEKFGKKGSAVHESLPPWATDE</sequence>
<protein>
    <recommendedName>
        <fullName evidence="3">C2H2-type domain-containing protein</fullName>
    </recommendedName>
</protein>
<feature type="domain" description="C2H2-type" evidence="3">
    <location>
        <begin position="183"/>
        <end position="211"/>
    </location>
</feature>
<keyword evidence="1" id="KW-0863">Zinc-finger</keyword>
<dbReference type="OrthoDB" id="654211at2759"/>
<dbReference type="Proteomes" id="UP000054007">
    <property type="component" value="Unassembled WGS sequence"/>
</dbReference>
<dbReference type="EMBL" id="KN880454">
    <property type="protein sequence ID" value="KIY71468.1"/>
    <property type="molecule type" value="Genomic_DNA"/>
</dbReference>
<name>A0A0D7BLN7_9AGAR</name>
<evidence type="ECO:0000259" key="3">
    <source>
        <dbReference type="PROSITE" id="PS50157"/>
    </source>
</evidence>
<keyword evidence="5" id="KW-1185">Reference proteome</keyword>
<reference evidence="4 5" key="1">
    <citation type="journal article" date="2015" name="Fungal Genet. Biol.">
        <title>Evolution of novel wood decay mechanisms in Agaricales revealed by the genome sequences of Fistulina hepatica and Cylindrobasidium torrendii.</title>
        <authorList>
            <person name="Floudas D."/>
            <person name="Held B.W."/>
            <person name="Riley R."/>
            <person name="Nagy L.G."/>
            <person name="Koehler G."/>
            <person name="Ransdell A.S."/>
            <person name="Younus H."/>
            <person name="Chow J."/>
            <person name="Chiniquy J."/>
            <person name="Lipzen A."/>
            <person name="Tritt A."/>
            <person name="Sun H."/>
            <person name="Haridas S."/>
            <person name="LaButti K."/>
            <person name="Ohm R.A."/>
            <person name="Kues U."/>
            <person name="Blanchette R.A."/>
            <person name="Grigoriev I.V."/>
            <person name="Minto R.E."/>
            <person name="Hibbett D.S."/>
        </authorList>
    </citation>
    <scope>NUCLEOTIDE SEQUENCE [LARGE SCALE GENOMIC DNA]</scope>
    <source>
        <strain evidence="4 5">FP15055 ss-10</strain>
    </source>
</reference>
<feature type="compositionally biased region" description="Polar residues" evidence="2">
    <location>
        <begin position="109"/>
        <end position="124"/>
    </location>
</feature>
<dbReference type="SMART" id="SM00355">
    <property type="entry name" value="ZnF_C2H2"/>
    <property type="match status" value="3"/>
</dbReference>
<feature type="region of interest" description="Disordered" evidence="2">
    <location>
        <begin position="252"/>
        <end position="275"/>
    </location>
</feature>
<dbReference type="AlphaFoldDB" id="A0A0D7BLN7"/>
<accession>A0A0D7BLN7</accession>
<evidence type="ECO:0000313" key="4">
    <source>
        <dbReference type="EMBL" id="KIY71468.1"/>
    </source>
</evidence>
<dbReference type="PROSITE" id="PS00028">
    <property type="entry name" value="ZINC_FINGER_C2H2_1"/>
    <property type="match status" value="1"/>
</dbReference>
<proteinExistence type="predicted"/>
<dbReference type="SUPFAM" id="SSF57667">
    <property type="entry name" value="beta-beta-alpha zinc fingers"/>
    <property type="match status" value="1"/>
</dbReference>
<dbReference type="Gene3D" id="3.30.160.60">
    <property type="entry name" value="Classic Zinc Finger"/>
    <property type="match status" value="1"/>
</dbReference>
<gene>
    <name evidence="4" type="ORF">CYLTODRAFT_123758</name>
</gene>
<dbReference type="STRING" id="1314674.A0A0D7BLN7"/>
<dbReference type="GO" id="GO:0008270">
    <property type="term" value="F:zinc ion binding"/>
    <property type="evidence" value="ECO:0007669"/>
    <property type="project" value="UniProtKB-KW"/>
</dbReference>